<dbReference type="InterPro" id="IPR011047">
    <property type="entry name" value="Quinoprotein_ADH-like_sf"/>
</dbReference>
<name>A0A7I8XN59_BURXY</name>
<feature type="repeat" description="WD" evidence="3">
    <location>
        <begin position="473"/>
        <end position="512"/>
    </location>
</feature>
<dbReference type="EMBL" id="CAJFCV020000005">
    <property type="protein sequence ID" value="CAG9120992.1"/>
    <property type="molecule type" value="Genomic_DNA"/>
</dbReference>
<dbReference type="PROSITE" id="PS50082">
    <property type="entry name" value="WD_REPEATS_2"/>
    <property type="match status" value="3"/>
</dbReference>
<evidence type="ECO:0000256" key="1">
    <source>
        <dbReference type="ARBA" id="ARBA00022574"/>
    </source>
</evidence>
<dbReference type="SUPFAM" id="SSF50978">
    <property type="entry name" value="WD40 repeat-like"/>
    <property type="match status" value="1"/>
</dbReference>
<evidence type="ECO:0000313" key="5">
    <source>
        <dbReference type="Proteomes" id="UP000659654"/>
    </source>
</evidence>
<dbReference type="PROSITE" id="PS00678">
    <property type="entry name" value="WD_REPEATS_1"/>
    <property type="match status" value="1"/>
</dbReference>
<dbReference type="SMART" id="SM00320">
    <property type="entry name" value="WD40"/>
    <property type="match status" value="7"/>
</dbReference>
<accession>A0A7I8XN59</accession>
<keyword evidence="2" id="KW-0677">Repeat</keyword>
<dbReference type="Gene3D" id="2.130.10.10">
    <property type="entry name" value="YVTN repeat-like/Quinoprotein amine dehydrogenase"/>
    <property type="match status" value="3"/>
</dbReference>
<dbReference type="SMR" id="A0A7I8XN59"/>
<protein>
    <submittedName>
        <fullName evidence="4">(pine wood nematode) hypothetical protein</fullName>
    </submittedName>
</protein>
<gene>
    <name evidence="4" type="ORF">BXYJ_LOCUS10822</name>
</gene>
<dbReference type="PANTHER" id="PTHR19858:SF0">
    <property type="entry name" value="PERIODIC TRYPTOPHAN PROTEIN 2 HOMOLOG"/>
    <property type="match status" value="1"/>
</dbReference>
<sequence>MESKFQLSDVVGAVFQNGNLKFFTKDHLACPIGNRVKVMDLKNDASHILDCESNFNVVHMAFSRDGSMVALVNEVGIVSLVSLVLNSVIYQRKIGQHVRCAAFSPNSKYLAFGMDGYVAIYSVDVDCLTPEPLRLLSRRQFANMSAQTTFTQLEWSFDSRLLTVSSNSHIQRVYAPLRALPRFNMLSLPERAEIIGAWFRTSSTYDILLVTKRGIISNYSASLDPVEVMKPLEEDEQFKEARMFFKYDSKPAIYDKFESNGRPNVTSAAFDKKNELLAIGFENSEIVIANLSMGLHVTKHLNLNLGIPIEAIDITDNLLAFGTGRGYNGALYVWDQRSEIFAVKQQSHTKAIRTAVYSPLGHVLATGGDDGLVKIWNSESAMCVVTLKGHTAPVTSLCFTQNGNAILSASLDGQVLAHDMKKYRNFRTMVTPRETQLEHLCADKEGLNCIASSQNSFEIYVWAIETGNLLEVLTGHTGPITALSLNGLKLASASMDKTVRVWDVTRMENEAIQFSKECVDVKFSPDGFFLAVLLLDSSVHVLSAESNSEIAIIETKLDMDIGWKKGNLAKNSIEKNVNYNRIEFSPTSKFLLIGGQSNNFSLYDFAQHTLIRRFKLTANQSIDGTNPRFDPFAYYGQQIDASDEENEIGPINTPGEARKDLSLRKFERPSIELTEFAFNPTGRSFAVVSTEGVMVFSLDKRRRFRPIRLVEGATIKKAEELLENEEYHEALLMSLALDEKDLVEKVLVTIPIDEIQKEIQTLDDQLAIELLRYLGANINRIAKIRIHQYLLICRHLVFTFAQTFKADTTLTDSITSLQFFLKTHKDLLQIIQSNKGLIDFELTQRQLNQLNREMEELKPPGA</sequence>
<proteinExistence type="predicted"/>
<dbReference type="Proteomes" id="UP000582659">
    <property type="component" value="Unassembled WGS sequence"/>
</dbReference>
<dbReference type="GO" id="GO:0032040">
    <property type="term" value="C:small-subunit processome"/>
    <property type="evidence" value="ECO:0007669"/>
    <property type="project" value="TreeGrafter"/>
</dbReference>
<dbReference type="InterPro" id="IPR027145">
    <property type="entry name" value="PWP2"/>
</dbReference>
<comment type="caution">
    <text evidence="4">The sequence shown here is derived from an EMBL/GenBank/DDBJ whole genome shotgun (WGS) entry which is preliminary data.</text>
</comment>
<dbReference type="PANTHER" id="PTHR19858">
    <property type="entry name" value="WD40 REPEAT PROTEIN"/>
    <property type="match status" value="1"/>
</dbReference>
<dbReference type="SUPFAM" id="SSF50998">
    <property type="entry name" value="Quinoprotein alcohol dehydrogenase-like"/>
    <property type="match status" value="1"/>
</dbReference>
<dbReference type="GO" id="GO:0000028">
    <property type="term" value="P:ribosomal small subunit assembly"/>
    <property type="evidence" value="ECO:0007669"/>
    <property type="project" value="TreeGrafter"/>
</dbReference>
<evidence type="ECO:0000313" key="4">
    <source>
        <dbReference type="EMBL" id="CAD5230108.1"/>
    </source>
</evidence>
<dbReference type="GO" id="GO:0034388">
    <property type="term" value="C:Pwp2p-containing subcomplex of 90S preribosome"/>
    <property type="evidence" value="ECO:0007669"/>
    <property type="project" value="TreeGrafter"/>
</dbReference>
<dbReference type="CDD" id="cd00200">
    <property type="entry name" value="WD40"/>
    <property type="match status" value="1"/>
</dbReference>
<dbReference type="InterPro" id="IPR015943">
    <property type="entry name" value="WD40/YVTN_repeat-like_dom_sf"/>
</dbReference>
<dbReference type="EMBL" id="CAJFDI010000005">
    <property type="protein sequence ID" value="CAD5230108.1"/>
    <property type="molecule type" value="Genomic_DNA"/>
</dbReference>
<dbReference type="OrthoDB" id="3142434at2759"/>
<organism evidence="4 5">
    <name type="scientific">Bursaphelenchus xylophilus</name>
    <name type="common">Pinewood nematode worm</name>
    <name type="synonym">Aphelenchoides xylophilus</name>
    <dbReference type="NCBI Taxonomy" id="6326"/>
    <lineage>
        <taxon>Eukaryota</taxon>
        <taxon>Metazoa</taxon>
        <taxon>Ecdysozoa</taxon>
        <taxon>Nematoda</taxon>
        <taxon>Chromadorea</taxon>
        <taxon>Rhabditida</taxon>
        <taxon>Tylenchina</taxon>
        <taxon>Tylenchomorpha</taxon>
        <taxon>Aphelenchoidea</taxon>
        <taxon>Aphelenchoididae</taxon>
        <taxon>Bursaphelenchus</taxon>
    </lineage>
</organism>
<reference evidence="4" key="1">
    <citation type="submission" date="2020-09" db="EMBL/GenBank/DDBJ databases">
        <authorList>
            <person name="Kikuchi T."/>
        </authorList>
    </citation>
    <scope>NUCLEOTIDE SEQUENCE</scope>
    <source>
        <strain evidence="4">Ka4C1</strain>
    </source>
</reference>
<dbReference type="GO" id="GO:0000462">
    <property type="term" value="P:maturation of SSU-rRNA from tricistronic rRNA transcript (SSU-rRNA, 5.8S rRNA, LSU-rRNA)"/>
    <property type="evidence" value="ECO:0007669"/>
    <property type="project" value="TreeGrafter"/>
</dbReference>
<dbReference type="InterPro" id="IPR001680">
    <property type="entry name" value="WD40_rpt"/>
</dbReference>
<dbReference type="Proteomes" id="UP000659654">
    <property type="component" value="Unassembled WGS sequence"/>
</dbReference>
<keyword evidence="1 3" id="KW-0853">WD repeat</keyword>
<dbReference type="Pfam" id="PF00400">
    <property type="entry name" value="WD40"/>
    <property type="match status" value="4"/>
</dbReference>
<dbReference type="InterPro" id="IPR036322">
    <property type="entry name" value="WD40_repeat_dom_sf"/>
</dbReference>
<feature type="repeat" description="WD" evidence="3">
    <location>
        <begin position="345"/>
        <end position="386"/>
    </location>
</feature>
<evidence type="ECO:0000256" key="2">
    <source>
        <dbReference type="ARBA" id="ARBA00022737"/>
    </source>
</evidence>
<dbReference type="InterPro" id="IPR019775">
    <property type="entry name" value="WD40_repeat_CS"/>
</dbReference>
<evidence type="ECO:0000256" key="3">
    <source>
        <dbReference type="PROSITE-ProRule" id="PRU00221"/>
    </source>
</evidence>
<feature type="repeat" description="WD" evidence="3">
    <location>
        <begin position="387"/>
        <end position="428"/>
    </location>
</feature>
<keyword evidence="5" id="KW-1185">Reference proteome</keyword>
<dbReference type="PROSITE" id="PS50294">
    <property type="entry name" value="WD_REPEATS_REGION"/>
    <property type="match status" value="2"/>
</dbReference>
<dbReference type="AlphaFoldDB" id="A0A7I8XN59"/>